<accession>A0A1J8PKF3</accession>
<proteinExistence type="predicted"/>
<dbReference type="EMBL" id="LVVM01006349">
    <property type="protein sequence ID" value="OJA08291.1"/>
    <property type="molecule type" value="Genomic_DNA"/>
</dbReference>
<reference evidence="1 2" key="1">
    <citation type="submission" date="2016-03" db="EMBL/GenBank/DDBJ databases">
        <title>Comparative genomics of the ectomycorrhizal sister species Rhizopogon vinicolor and Rhizopogon vesiculosus (Basidiomycota: Boletales) reveals a divergence of the mating type B locus.</title>
        <authorList>
            <person name="Mujic A.B."/>
            <person name="Kuo A."/>
            <person name="Tritt A."/>
            <person name="Lipzen A."/>
            <person name="Chen C."/>
            <person name="Johnson J."/>
            <person name="Sharma A."/>
            <person name="Barry K."/>
            <person name="Grigoriev I.V."/>
            <person name="Spatafora J.W."/>
        </authorList>
    </citation>
    <scope>NUCLEOTIDE SEQUENCE [LARGE SCALE GENOMIC DNA]</scope>
    <source>
        <strain evidence="1 2">AM-OR11-056</strain>
    </source>
</reference>
<protein>
    <submittedName>
        <fullName evidence="1">Uncharacterized protein</fullName>
    </submittedName>
</protein>
<organism evidence="1 2">
    <name type="scientific">Rhizopogon vesiculosus</name>
    <dbReference type="NCBI Taxonomy" id="180088"/>
    <lineage>
        <taxon>Eukaryota</taxon>
        <taxon>Fungi</taxon>
        <taxon>Dikarya</taxon>
        <taxon>Basidiomycota</taxon>
        <taxon>Agaricomycotina</taxon>
        <taxon>Agaricomycetes</taxon>
        <taxon>Agaricomycetidae</taxon>
        <taxon>Boletales</taxon>
        <taxon>Suillineae</taxon>
        <taxon>Rhizopogonaceae</taxon>
        <taxon>Rhizopogon</taxon>
    </lineage>
</organism>
<keyword evidence="2" id="KW-1185">Reference proteome</keyword>
<comment type="caution">
    <text evidence="1">The sequence shown here is derived from an EMBL/GenBank/DDBJ whole genome shotgun (WGS) entry which is preliminary data.</text>
</comment>
<evidence type="ECO:0000313" key="1">
    <source>
        <dbReference type="EMBL" id="OJA08291.1"/>
    </source>
</evidence>
<name>A0A1J8PKF3_9AGAM</name>
<evidence type="ECO:0000313" key="2">
    <source>
        <dbReference type="Proteomes" id="UP000183567"/>
    </source>
</evidence>
<sequence>MRQGKLSGLIHNFVRYLDFLIHVLFPPFATSFPSALRCACTVDLTGSDISLQEDEQSKK</sequence>
<dbReference type="AlphaFoldDB" id="A0A1J8PKF3"/>
<dbReference type="Proteomes" id="UP000183567">
    <property type="component" value="Unassembled WGS sequence"/>
</dbReference>
<gene>
    <name evidence="1" type="ORF">AZE42_07811</name>
</gene>